<protein>
    <submittedName>
        <fullName evidence="2">(2Fe-2S)-binding protein</fullName>
    </submittedName>
</protein>
<dbReference type="Gene3D" id="3.10.20.30">
    <property type="match status" value="1"/>
</dbReference>
<dbReference type="RefSeq" id="WP_262686752.1">
    <property type="nucleotide sequence ID" value="NZ_JAOQIO010000095.1"/>
</dbReference>
<dbReference type="InterPro" id="IPR012675">
    <property type="entry name" value="Beta-grasp_dom_sf"/>
</dbReference>
<sequence>MVLLNGRKIQKHVEGESGLTVLDLALKHEVDWGFACTRGTCARCRCLVTEGREHLKEVTDAEWDRLEPEELDAGYRLACQAVIKEDGPVTITHKPYF</sequence>
<evidence type="ECO:0000259" key="1">
    <source>
        <dbReference type="PROSITE" id="PS51085"/>
    </source>
</evidence>
<dbReference type="Pfam" id="PF00111">
    <property type="entry name" value="Fer2"/>
    <property type="match status" value="1"/>
</dbReference>
<dbReference type="InterPro" id="IPR001041">
    <property type="entry name" value="2Fe-2S_ferredoxin-type"/>
</dbReference>
<dbReference type="SUPFAM" id="SSF54292">
    <property type="entry name" value="2Fe-2S ferredoxin-like"/>
    <property type="match status" value="1"/>
</dbReference>
<comment type="caution">
    <text evidence="2">The sequence shown here is derived from an EMBL/GenBank/DDBJ whole genome shotgun (WGS) entry which is preliminary data.</text>
</comment>
<evidence type="ECO:0000313" key="2">
    <source>
        <dbReference type="EMBL" id="MCU6795845.1"/>
    </source>
</evidence>
<dbReference type="EMBL" id="JAOQIO010000095">
    <property type="protein sequence ID" value="MCU6795845.1"/>
    <property type="molecule type" value="Genomic_DNA"/>
</dbReference>
<gene>
    <name evidence="2" type="ORF">OB236_27380</name>
</gene>
<name>A0ABT2UMH0_9BACL</name>
<evidence type="ECO:0000313" key="3">
    <source>
        <dbReference type="Proteomes" id="UP001652445"/>
    </source>
</evidence>
<organism evidence="2 3">
    <name type="scientific">Paenibacillus baimaensis</name>
    <dbReference type="NCBI Taxonomy" id="2982185"/>
    <lineage>
        <taxon>Bacteria</taxon>
        <taxon>Bacillati</taxon>
        <taxon>Bacillota</taxon>
        <taxon>Bacilli</taxon>
        <taxon>Bacillales</taxon>
        <taxon>Paenibacillaceae</taxon>
        <taxon>Paenibacillus</taxon>
    </lineage>
</organism>
<dbReference type="PROSITE" id="PS51085">
    <property type="entry name" value="2FE2S_FER_2"/>
    <property type="match status" value="1"/>
</dbReference>
<dbReference type="CDD" id="cd00207">
    <property type="entry name" value="fer2"/>
    <property type="match status" value="1"/>
</dbReference>
<reference evidence="2 3" key="1">
    <citation type="submission" date="2022-09" db="EMBL/GenBank/DDBJ databases">
        <authorList>
            <person name="Han X.L."/>
            <person name="Wang Q."/>
            <person name="Lu T."/>
        </authorList>
    </citation>
    <scope>NUCLEOTIDE SEQUENCE [LARGE SCALE GENOMIC DNA]</scope>
    <source>
        <strain evidence="2 3">WQ 127069</strain>
    </source>
</reference>
<proteinExistence type="predicted"/>
<accession>A0ABT2UMH0</accession>
<dbReference type="Proteomes" id="UP001652445">
    <property type="component" value="Unassembled WGS sequence"/>
</dbReference>
<keyword evidence="3" id="KW-1185">Reference proteome</keyword>
<feature type="domain" description="2Fe-2S ferredoxin-type" evidence="1">
    <location>
        <begin position="1"/>
        <end position="95"/>
    </location>
</feature>
<dbReference type="InterPro" id="IPR036010">
    <property type="entry name" value="2Fe-2S_ferredoxin-like_sf"/>
</dbReference>